<proteinExistence type="predicted"/>
<name>A0A2G9I9R0_9LAMI</name>
<dbReference type="EMBL" id="NKXS01000090">
    <property type="protein sequence ID" value="PIN26484.1"/>
    <property type="molecule type" value="Genomic_DNA"/>
</dbReference>
<evidence type="ECO:0000313" key="5">
    <source>
        <dbReference type="EMBL" id="PIN26484.1"/>
    </source>
</evidence>
<accession>A0A2G9I9R0</accession>
<evidence type="ECO:0000313" key="6">
    <source>
        <dbReference type="Proteomes" id="UP000231279"/>
    </source>
</evidence>
<dbReference type="AlphaFoldDB" id="A0A2G9I9R0"/>
<dbReference type="Proteomes" id="UP000231279">
    <property type="component" value="Unassembled WGS sequence"/>
</dbReference>
<keyword evidence="1" id="KW-0540">Nuclease</keyword>
<dbReference type="InterPro" id="IPR036397">
    <property type="entry name" value="RNaseH_sf"/>
</dbReference>
<dbReference type="OrthoDB" id="2018529at2759"/>
<dbReference type="InterPro" id="IPR013520">
    <property type="entry name" value="Ribonucl_H"/>
</dbReference>
<protein>
    <recommendedName>
        <fullName evidence="4">Exonuclease domain-containing protein</fullName>
    </recommendedName>
</protein>
<dbReference type="STRING" id="429701.A0A2G9I9R0"/>
<gene>
    <name evidence="5" type="ORF">CDL12_00764</name>
</gene>
<feature type="domain" description="Exonuclease" evidence="4">
    <location>
        <begin position="10"/>
        <end position="145"/>
    </location>
</feature>
<dbReference type="PANTHER" id="PTHR30231:SF4">
    <property type="entry name" value="PROTEIN NEN2"/>
    <property type="match status" value="1"/>
</dbReference>
<dbReference type="GO" id="GO:0003676">
    <property type="term" value="F:nucleic acid binding"/>
    <property type="evidence" value="ECO:0007669"/>
    <property type="project" value="InterPro"/>
</dbReference>
<keyword evidence="6" id="KW-1185">Reference proteome</keyword>
<dbReference type="Gene3D" id="3.30.420.10">
    <property type="entry name" value="Ribonuclease H-like superfamily/Ribonuclease H"/>
    <property type="match status" value="1"/>
</dbReference>
<evidence type="ECO:0000259" key="4">
    <source>
        <dbReference type="SMART" id="SM00479"/>
    </source>
</evidence>
<dbReference type="Pfam" id="PF00929">
    <property type="entry name" value="RNase_T"/>
    <property type="match status" value="1"/>
</dbReference>
<dbReference type="SMART" id="SM00479">
    <property type="entry name" value="EXOIII"/>
    <property type="match status" value="1"/>
</dbReference>
<reference evidence="6" key="1">
    <citation type="journal article" date="2018" name="Gigascience">
        <title>Genome assembly of the Pink Ipe (Handroanthus impetiginosus, Bignoniaceae), a highly valued, ecologically keystone Neotropical timber forest tree.</title>
        <authorList>
            <person name="Silva-Junior O.B."/>
            <person name="Grattapaglia D."/>
            <person name="Novaes E."/>
            <person name="Collevatti R.G."/>
        </authorList>
    </citation>
    <scope>NUCLEOTIDE SEQUENCE [LARGE SCALE GENOMIC DNA]</scope>
    <source>
        <strain evidence="6">cv. UFG-1</strain>
    </source>
</reference>
<sequence length="305" mass="34373">MAVSTGYRSEIVFFDLEATRPEEGSVIVEFGATLVDPRTLVDFAHIADTVYNLLHGQIWAGHNILRFDCNHIREAFAEINRPAPEPKGIIDSLQLLTQTFKNRTDNMQLVTLAKYFGLGKQTHRSLDDIRMNIEVLKCCGGVLLLESSLRDNNGIFSKTRDFLEPHDVSIPYISIQILHRSVALKLSCGHLNILFGISIIVNDFGRERLSFVVDPSPSLCEILDACDHHAYKLFRHSGSSSEWLPVVIRKEGFNSPTLRLRLPTVKDGEVTRLDTEIYRKDSSGSLSKFDKAGIRLVVEMLILHI</sequence>
<organism evidence="5 6">
    <name type="scientific">Handroanthus impetiginosus</name>
    <dbReference type="NCBI Taxonomy" id="429701"/>
    <lineage>
        <taxon>Eukaryota</taxon>
        <taxon>Viridiplantae</taxon>
        <taxon>Streptophyta</taxon>
        <taxon>Embryophyta</taxon>
        <taxon>Tracheophyta</taxon>
        <taxon>Spermatophyta</taxon>
        <taxon>Magnoliopsida</taxon>
        <taxon>eudicotyledons</taxon>
        <taxon>Gunneridae</taxon>
        <taxon>Pentapetalae</taxon>
        <taxon>asterids</taxon>
        <taxon>lamiids</taxon>
        <taxon>Lamiales</taxon>
        <taxon>Bignoniaceae</taxon>
        <taxon>Crescentiina</taxon>
        <taxon>Tabebuia alliance</taxon>
        <taxon>Handroanthus</taxon>
    </lineage>
</organism>
<keyword evidence="2" id="KW-0378">Hydrolase</keyword>
<dbReference type="InterPro" id="IPR012337">
    <property type="entry name" value="RNaseH-like_sf"/>
</dbReference>
<dbReference type="CDD" id="cd06127">
    <property type="entry name" value="DEDDh"/>
    <property type="match status" value="1"/>
</dbReference>
<evidence type="ECO:0000256" key="2">
    <source>
        <dbReference type="ARBA" id="ARBA00022801"/>
    </source>
</evidence>
<dbReference type="GO" id="GO:0008408">
    <property type="term" value="F:3'-5' exonuclease activity"/>
    <property type="evidence" value="ECO:0007669"/>
    <property type="project" value="TreeGrafter"/>
</dbReference>
<dbReference type="SUPFAM" id="SSF53098">
    <property type="entry name" value="Ribonuclease H-like"/>
    <property type="match status" value="1"/>
</dbReference>
<comment type="caution">
    <text evidence="5">The sequence shown here is derived from an EMBL/GenBank/DDBJ whole genome shotgun (WGS) entry which is preliminary data.</text>
</comment>
<evidence type="ECO:0000256" key="3">
    <source>
        <dbReference type="ARBA" id="ARBA00022839"/>
    </source>
</evidence>
<dbReference type="PANTHER" id="PTHR30231">
    <property type="entry name" value="DNA POLYMERASE III SUBUNIT EPSILON"/>
    <property type="match status" value="1"/>
</dbReference>
<evidence type="ECO:0000256" key="1">
    <source>
        <dbReference type="ARBA" id="ARBA00022722"/>
    </source>
</evidence>
<keyword evidence="3" id="KW-0269">Exonuclease</keyword>